<keyword evidence="3" id="KW-1185">Reference proteome</keyword>
<dbReference type="OrthoDB" id="2017974at2759"/>
<dbReference type="InterPro" id="IPR052626">
    <property type="entry name" value="SWT1_Regulator"/>
</dbReference>
<dbReference type="EMBL" id="PUHW01000530">
    <property type="protein sequence ID" value="KAG0686409.1"/>
    <property type="molecule type" value="Genomic_DNA"/>
</dbReference>
<comment type="caution">
    <text evidence="2">The sequence shown here is derived from an EMBL/GenBank/DDBJ whole genome shotgun (WGS) entry which is preliminary data.</text>
</comment>
<dbReference type="AlphaFoldDB" id="A0A9P6WFU1"/>
<dbReference type="SMART" id="SM00670">
    <property type="entry name" value="PINc"/>
    <property type="match status" value="1"/>
</dbReference>
<feature type="domain" description="PIN" evidence="1">
    <location>
        <begin position="53"/>
        <end position="185"/>
    </location>
</feature>
<dbReference type="PANTHER" id="PTHR16161:SF0">
    <property type="entry name" value="TRANSCRIPTIONAL PROTEIN SWT1"/>
    <property type="match status" value="1"/>
</dbReference>
<organism evidence="2 3">
    <name type="scientific">Pichia californica</name>
    <dbReference type="NCBI Taxonomy" id="460514"/>
    <lineage>
        <taxon>Eukaryota</taxon>
        <taxon>Fungi</taxon>
        <taxon>Dikarya</taxon>
        <taxon>Ascomycota</taxon>
        <taxon>Saccharomycotina</taxon>
        <taxon>Pichiomycetes</taxon>
        <taxon>Pichiales</taxon>
        <taxon>Pichiaceae</taxon>
        <taxon>Pichia</taxon>
    </lineage>
</organism>
<dbReference type="GO" id="GO:0005634">
    <property type="term" value="C:nucleus"/>
    <property type="evidence" value="ECO:0007669"/>
    <property type="project" value="TreeGrafter"/>
</dbReference>
<dbReference type="Pfam" id="PF13638">
    <property type="entry name" value="PIN_4"/>
    <property type="match status" value="1"/>
</dbReference>
<dbReference type="Gene3D" id="3.40.50.1010">
    <property type="entry name" value="5'-nuclease"/>
    <property type="match status" value="1"/>
</dbReference>
<evidence type="ECO:0000313" key="3">
    <source>
        <dbReference type="Proteomes" id="UP000697127"/>
    </source>
</evidence>
<dbReference type="Pfam" id="PF21693">
    <property type="entry name" value="SWT1_3rd"/>
    <property type="match status" value="1"/>
</dbReference>
<sequence>MDIHNENDIEDIAKYVIDIRNNDDIFVPTDMSNSLNNNSNNNLQNSNFKPQIAYLVVDTNFLLSHLSLLDELEKLLHNKYIGAYQIVIPKQVIHELDGLKDSNHKINSVNSKHSLSNLARTSINWCYSHFHDSIPTVTGQRLHERIDKNAIKDNAILDCCLYFQNIENGGNNMVVLLSNDKNLCVKALVNNVLTISYRNGMTAELIANNVVSEMTNNYNDYQQQHQQQPYSDEMGIESYIPYEEQQQISNPTALIPKPITLYDVSNEIYLQITQLVLEAIKYAVEKIFGEDAGMVGYNDNSINNLLDASRCIVKMGLSTFSEFFDRRKFNPMKILQDKETMRLLVNKPENKFILKEFVTFWADFLNGIYKDRETTQKTALLQISNHWQDLLQSV</sequence>
<dbReference type="GO" id="GO:0004540">
    <property type="term" value="F:RNA nuclease activity"/>
    <property type="evidence" value="ECO:0007669"/>
    <property type="project" value="UniProtKB-ARBA"/>
</dbReference>
<evidence type="ECO:0000313" key="2">
    <source>
        <dbReference type="EMBL" id="KAG0686409.1"/>
    </source>
</evidence>
<proteinExistence type="predicted"/>
<protein>
    <recommendedName>
        <fullName evidence="1">PIN domain-containing protein</fullName>
    </recommendedName>
</protein>
<name>A0A9P6WFU1_9ASCO</name>
<dbReference type="Proteomes" id="UP000697127">
    <property type="component" value="Unassembled WGS sequence"/>
</dbReference>
<dbReference type="InterPro" id="IPR002716">
    <property type="entry name" value="PIN_dom"/>
</dbReference>
<dbReference type="InterPro" id="IPR029060">
    <property type="entry name" value="PIN-like_dom_sf"/>
</dbReference>
<gene>
    <name evidence="2" type="ORF">C6P40_004193</name>
</gene>
<dbReference type="SUPFAM" id="SSF88723">
    <property type="entry name" value="PIN domain-like"/>
    <property type="match status" value="1"/>
</dbReference>
<evidence type="ECO:0000259" key="1">
    <source>
        <dbReference type="SMART" id="SM00670"/>
    </source>
</evidence>
<dbReference type="CDD" id="cd18727">
    <property type="entry name" value="PIN_Swt1-like"/>
    <property type="match status" value="1"/>
</dbReference>
<reference evidence="2" key="1">
    <citation type="submission" date="2020-11" db="EMBL/GenBank/DDBJ databases">
        <title>Kefir isolates.</title>
        <authorList>
            <person name="Marcisauskas S."/>
            <person name="Kim Y."/>
            <person name="Blasche S."/>
        </authorList>
    </citation>
    <scope>NUCLEOTIDE SEQUENCE</scope>
    <source>
        <strain evidence="2">Olga-1</strain>
    </source>
</reference>
<dbReference type="PANTHER" id="PTHR16161">
    <property type="entry name" value="TRANSCRIPTIONAL PROTEIN SWT1"/>
    <property type="match status" value="1"/>
</dbReference>
<accession>A0A9P6WFU1</accession>
<dbReference type="InterPro" id="IPR049014">
    <property type="entry name" value="SWT1_C"/>
</dbReference>